<gene>
    <name evidence="2" type="ORF">DILT_LOCUS3066</name>
</gene>
<dbReference type="AlphaFoldDB" id="A0A3P6TAQ5"/>
<dbReference type="EMBL" id="UYRU01043069">
    <property type="protein sequence ID" value="VDK80003.1"/>
    <property type="molecule type" value="Genomic_DNA"/>
</dbReference>
<evidence type="ECO:0000313" key="3">
    <source>
        <dbReference type="Proteomes" id="UP000281553"/>
    </source>
</evidence>
<dbReference type="OrthoDB" id="6297375at2759"/>
<keyword evidence="3" id="KW-1185">Reference proteome</keyword>
<accession>A0A3P6TAQ5</accession>
<dbReference type="Proteomes" id="UP000281553">
    <property type="component" value="Unassembled WGS sequence"/>
</dbReference>
<evidence type="ECO:0000256" key="1">
    <source>
        <dbReference type="SAM" id="MobiDB-lite"/>
    </source>
</evidence>
<name>A0A3P6TAQ5_DIBLA</name>
<protein>
    <submittedName>
        <fullName evidence="2">Uncharacterized protein</fullName>
    </submittedName>
</protein>
<evidence type="ECO:0000313" key="2">
    <source>
        <dbReference type="EMBL" id="VDK80003.1"/>
    </source>
</evidence>
<feature type="region of interest" description="Disordered" evidence="1">
    <location>
        <begin position="1"/>
        <end position="39"/>
    </location>
</feature>
<sequence>MSDLAGLNDVTDHTPPRVTIGGSRVGNLHPCSSPATEAKNPRFETRFHVLMTVVQFRIEMLSDSTPPGRLRRPIDCSIAKLVWRTTKKIPKPPQSSSLDGLEYPCDTVAASADHPI</sequence>
<proteinExistence type="predicted"/>
<reference evidence="2 3" key="1">
    <citation type="submission" date="2018-11" db="EMBL/GenBank/DDBJ databases">
        <authorList>
            <consortium name="Pathogen Informatics"/>
        </authorList>
    </citation>
    <scope>NUCLEOTIDE SEQUENCE [LARGE SCALE GENOMIC DNA]</scope>
</reference>
<organism evidence="2 3">
    <name type="scientific">Dibothriocephalus latus</name>
    <name type="common">Fish tapeworm</name>
    <name type="synonym">Diphyllobothrium latum</name>
    <dbReference type="NCBI Taxonomy" id="60516"/>
    <lineage>
        <taxon>Eukaryota</taxon>
        <taxon>Metazoa</taxon>
        <taxon>Spiralia</taxon>
        <taxon>Lophotrochozoa</taxon>
        <taxon>Platyhelminthes</taxon>
        <taxon>Cestoda</taxon>
        <taxon>Eucestoda</taxon>
        <taxon>Diphyllobothriidea</taxon>
        <taxon>Diphyllobothriidae</taxon>
        <taxon>Dibothriocephalus</taxon>
    </lineage>
</organism>